<dbReference type="Gene3D" id="1.10.10.10">
    <property type="entry name" value="Winged helix-like DNA-binding domain superfamily/Winged helix DNA-binding domain"/>
    <property type="match status" value="1"/>
</dbReference>
<evidence type="ECO:0000256" key="1">
    <source>
        <dbReference type="ARBA" id="ARBA00010466"/>
    </source>
</evidence>
<gene>
    <name evidence="6" type="ORF">SAMN05192558_11557</name>
</gene>
<dbReference type="SUPFAM" id="SSF100950">
    <property type="entry name" value="NagB/RpiA/CoA transferase-like"/>
    <property type="match status" value="1"/>
</dbReference>
<feature type="domain" description="Sugar-binding" evidence="5">
    <location>
        <begin position="65"/>
        <end position="307"/>
    </location>
</feature>
<evidence type="ECO:0000313" key="7">
    <source>
        <dbReference type="Proteomes" id="UP000199651"/>
    </source>
</evidence>
<keyword evidence="7" id="KW-1185">Reference proteome</keyword>
<dbReference type="PANTHER" id="PTHR34294:SF1">
    <property type="entry name" value="TRANSCRIPTIONAL REGULATOR LSRR"/>
    <property type="match status" value="1"/>
</dbReference>
<reference evidence="7" key="1">
    <citation type="submission" date="2016-10" db="EMBL/GenBank/DDBJ databases">
        <authorList>
            <person name="Varghese N."/>
            <person name="Submissions S."/>
        </authorList>
    </citation>
    <scope>NUCLEOTIDE SEQUENCE [LARGE SCALE GENOMIC DNA]</scope>
    <source>
        <strain evidence="7">IBRC-M 10655</strain>
    </source>
</reference>
<dbReference type="EMBL" id="FNJB01000015">
    <property type="protein sequence ID" value="SDP81057.1"/>
    <property type="molecule type" value="Genomic_DNA"/>
</dbReference>
<evidence type="ECO:0000259" key="5">
    <source>
        <dbReference type="Pfam" id="PF04198"/>
    </source>
</evidence>
<comment type="similarity">
    <text evidence="1">Belongs to the SorC transcriptional regulatory family.</text>
</comment>
<dbReference type="InterPro" id="IPR036388">
    <property type="entry name" value="WH-like_DNA-bd_sf"/>
</dbReference>
<dbReference type="InterPro" id="IPR037171">
    <property type="entry name" value="NagB/RpiA_transferase-like"/>
</dbReference>
<dbReference type="Proteomes" id="UP000199651">
    <property type="component" value="Unassembled WGS sequence"/>
</dbReference>
<dbReference type="RefSeq" id="WP_228770260.1">
    <property type="nucleotide sequence ID" value="NZ_FNDV01000004.1"/>
</dbReference>
<evidence type="ECO:0000256" key="3">
    <source>
        <dbReference type="ARBA" id="ARBA00023125"/>
    </source>
</evidence>
<sequence length="310" mass="32821">MERLRPAELIRAAGIARRYYIDGVSKVDIAEEFGLSRFKVARMLADAQAAGLVRIEITVPDDIDADLSDRLRSRFGLKDAIVAADGPAASARERVGRLAATHLTEILHEGDVVGLACSRTLHEMARALTELPKLTVVQLSGVHTGGLGENSVELVRRLASLARGPAYPIYAPLIVDGPATVRSLRKQPQVADALKRYGALTKAVVAIGSWQPPDSLLSDSLPPTESAALRRHGVRADVCGRMLDGEGNPVPDFADRTIGITIDELREVSDVIAVAAGEHKTVAIRAALNSGVITTLVTDAAAAKVLIAAG</sequence>
<dbReference type="GO" id="GO:0030246">
    <property type="term" value="F:carbohydrate binding"/>
    <property type="evidence" value="ECO:0007669"/>
    <property type="project" value="InterPro"/>
</dbReference>
<dbReference type="InterPro" id="IPR051054">
    <property type="entry name" value="SorC_transcr_regulators"/>
</dbReference>
<dbReference type="STRING" id="504798.SAMN05421871_104408"/>
<keyword evidence="3 6" id="KW-0238">DNA-binding</keyword>
<keyword evidence="4" id="KW-0804">Transcription</keyword>
<evidence type="ECO:0000256" key="4">
    <source>
        <dbReference type="ARBA" id="ARBA00023163"/>
    </source>
</evidence>
<name>A0A1H0VRB6_9PSEU</name>
<keyword evidence="2" id="KW-0805">Transcription regulation</keyword>
<dbReference type="AlphaFoldDB" id="A0A1H0VRB6"/>
<evidence type="ECO:0000256" key="2">
    <source>
        <dbReference type="ARBA" id="ARBA00023015"/>
    </source>
</evidence>
<evidence type="ECO:0000313" key="6">
    <source>
        <dbReference type="EMBL" id="SDP81057.1"/>
    </source>
</evidence>
<organism evidence="6 7">
    <name type="scientific">Actinokineospora alba</name>
    <dbReference type="NCBI Taxonomy" id="504798"/>
    <lineage>
        <taxon>Bacteria</taxon>
        <taxon>Bacillati</taxon>
        <taxon>Actinomycetota</taxon>
        <taxon>Actinomycetes</taxon>
        <taxon>Pseudonocardiales</taxon>
        <taxon>Pseudonocardiaceae</taxon>
        <taxon>Actinokineospora</taxon>
    </lineage>
</organism>
<dbReference type="InterPro" id="IPR007324">
    <property type="entry name" value="Sugar-bd_dom_put"/>
</dbReference>
<protein>
    <submittedName>
        <fullName evidence="6">DNA-binding transcriptional regulator LsrR, DeoR family</fullName>
    </submittedName>
</protein>
<dbReference type="GO" id="GO:0003677">
    <property type="term" value="F:DNA binding"/>
    <property type="evidence" value="ECO:0007669"/>
    <property type="project" value="UniProtKB-KW"/>
</dbReference>
<dbReference type="Gene3D" id="3.40.50.1360">
    <property type="match status" value="1"/>
</dbReference>
<accession>A0A1H0VRB6</accession>
<proteinExistence type="inferred from homology"/>
<dbReference type="Pfam" id="PF04198">
    <property type="entry name" value="Sugar-bind"/>
    <property type="match status" value="1"/>
</dbReference>
<dbReference type="PANTHER" id="PTHR34294">
    <property type="entry name" value="TRANSCRIPTIONAL REGULATOR-RELATED"/>
    <property type="match status" value="1"/>
</dbReference>